<feature type="chain" id="PRO_5013837291" evidence="2">
    <location>
        <begin position="23"/>
        <end position="487"/>
    </location>
</feature>
<organism evidence="4 5">
    <name type="scientific">Caulobacter mirabilis</name>
    <dbReference type="NCBI Taxonomy" id="69666"/>
    <lineage>
        <taxon>Bacteria</taxon>
        <taxon>Pseudomonadati</taxon>
        <taxon>Pseudomonadota</taxon>
        <taxon>Alphaproteobacteria</taxon>
        <taxon>Caulobacterales</taxon>
        <taxon>Caulobacteraceae</taxon>
        <taxon>Caulobacter</taxon>
    </lineage>
</organism>
<evidence type="ECO:0000259" key="3">
    <source>
        <dbReference type="Pfam" id="PF01979"/>
    </source>
</evidence>
<accession>A0A2D2AYT3</accession>
<dbReference type="KEGG" id="cmb:CSW64_12355"/>
<keyword evidence="5" id="KW-1185">Reference proteome</keyword>
<evidence type="ECO:0000256" key="2">
    <source>
        <dbReference type="SAM" id="SignalP"/>
    </source>
</evidence>
<evidence type="ECO:0000313" key="5">
    <source>
        <dbReference type="Proteomes" id="UP000228945"/>
    </source>
</evidence>
<dbReference type="CDD" id="cd01309">
    <property type="entry name" value="Met_dep_hydrolase_C"/>
    <property type="match status" value="1"/>
</dbReference>
<dbReference type="InterPro" id="IPR051781">
    <property type="entry name" value="Metallo-dep_Hydrolase"/>
</dbReference>
<dbReference type="SUPFAM" id="SSF51556">
    <property type="entry name" value="Metallo-dependent hydrolases"/>
    <property type="match status" value="1"/>
</dbReference>
<feature type="region of interest" description="Disordered" evidence="1">
    <location>
        <begin position="24"/>
        <end position="63"/>
    </location>
</feature>
<dbReference type="InterPro" id="IPR032466">
    <property type="entry name" value="Metal_Hydrolase"/>
</dbReference>
<dbReference type="EMBL" id="CP024201">
    <property type="protein sequence ID" value="ATQ43151.1"/>
    <property type="molecule type" value="Genomic_DNA"/>
</dbReference>
<evidence type="ECO:0000313" key="4">
    <source>
        <dbReference type="EMBL" id="ATQ43151.1"/>
    </source>
</evidence>
<dbReference type="RefSeq" id="WP_099622402.1">
    <property type="nucleotide sequence ID" value="NZ_CP024201.1"/>
</dbReference>
<dbReference type="Proteomes" id="UP000228945">
    <property type="component" value="Chromosome"/>
</dbReference>
<dbReference type="SUPFAM" id="SSF51338">
    <property type="entry name" value="Composite domain of metallo-dependent hydrolases"/>
    <property type="match status" value="1"/>
</dbReference>
<dbReference type="InterPro" id="IPR011059">
    <property type="entry name" value="Metal-dep_hydrolase_composite"/>
</dbReference>
<dbReference type="Gene3D" id="3.20.20.140">
    <property type="entry name" value="Metal-dependent hydrolases"/>
    <property type="match status" value="1"/>
</dbReference>
<dbReference type="AlphaFoldDB" id="A0A2D2AYT3"/>
<dbReference type="PANTHER" id="PTHR43135:SF3">
    <property type="entry name" value="ALPHA-D-RIBOSE 1-METHYLPHOSPHONATE 5-TRIPHOSPHATE DIPHOSPHATASE"/>
    <property type="match status" value="1"/>
</dbReference>
<name>A0A2D2AYT3_9CAUL</name>
<feature type="domain" description="Amidohydrolase-related" evidence="3">
    <location>
        <begin position="360"/>
        <end position="450"/>
    </location>
</feature>
<sequence length="487" mass="51492">MTPRLRAALAATATAALLSACATTGTTTPANKPAKSETPAKPPRAGLDPSARPDAFPSTYAPLPSRTTAIRGATVLTATGQEIPNGVVVMSGGKILVVGGADTAIPADAEVVDGSGKWITPGIIDSHSHLGVYPSPSVPAKSDGNEATDPNTAYVWAEHSLWPQDPGFNRARAGGVTTLQILPGSANLFGGRSVAVRNVPSVTMQGMKFPGAPYGVKMACGENPKRVYGGKGRTPSTAMGNVAGYRRAWIDAADYARKWDDYRAKSEKGEKADAPKRDLTLDTLAGVLRGEILVQNHCYRADEMAVMIDVAKEFGYRITMFHHASEAYKAGALLAKEDICFATWADWQGFKMESLDGIEANAAIAYKAGACTVIHSDDETMTQRLNQEAALAMAAGNRIGFGITRAEAISWITANPAKAMGIADQTGSLVPGKRADVVIWSGDPFSTYSLAERVFLDGAVVYDRKDPRYQPKSDFELGTPGAGAFHQ</sequence>
<reference evidence="4 5" key="1">
    <citation type="submission" date="2017-10" db="EMBL/GenBank/DDBJ databases">
        <title>Genome sequence of Caulobacter mirabilis FWC38.</title>
        <authorList>
            <person name="Fiebig A."/>
            <person name="Crosson S."/>
        </authorList>
    </citation>
    <scope>NUCLEOTIDE SEQUENCE [LARGE SCALE GENOMIC DNA]</scope>
    <source>
        <strain evidence="4 5">FWC 38</strain>
    </source>
</reference>
<dbReference type="OrthoDB" id="9796020at2"/>
<feature type="signal peptide" evidence="2">
    <location>
        <begin position="1"/>
        <end position="22"/>
    </location>
</feature>
<dbReference type="PANTHER" id="PTHR43135">
    <property type="entry name" value="ALPHA-D-RIBOSE 1-METHYLPHOSPHONATE 5-TRIPHOSPHATE DIPHOSPHATASE"/>
    <property type="match status" value="1"/>
</dbReference>
<keyword evidence="2" id="KW-0732">Signal</keyword>
<dbReference type="InterPro" id="IPR006680">
    <property type="entry name" value="Amidohydro-rel"/>
</dbReference>
<dbReference type="Pfam" id="PF01979">
    <property type="entry name" value="Amidohydro_1"/>
    <property type="match status" value="1"/>
</dbReference>
<proteinExistence type="predicted"/>
<dbReference type="GO" id="GO:0016810">
    <property type="term" value="F:hydrolase activity, acting on carbon-nitrogen (but not peptide) bonds"/>
    <property type="evidence" value="ECO:0007669"/>
    <property type="project" value="InterPro"/>
</dbReference>
<protein>
    <submittedName>
        <fullName evidence="4">Amidohydrolase</fullName>
    </submittedName>
</protein>
<keyword evidence="4" id="KW-0378">Hydrolase</keyword>
<gene>
    <name evidence="4" type="ORF">CSW64_12355</name>
</gene>
<evidence type="ECO:0000256" key="1">
    <source>
        <dbReference type="SAM" id="MobiDB-lite"/>
    </source>
</evidence>
<dbReference type="PROSITE" id="PS51257">
    <property type="entry name" value="PROKAR_LIPOPROTEIN"/>
    <property type="match status" value="1"/>
</dbReference>